<accession>A0A328BY39</accession>
<evidence type="ECO:0000256" key="1">
    <source>
        <dbReference type="SAM" id="Phobius"/>
    </source>
</evidence>
<dbReference type="EMBL" id="PTPX01000014">
    <property type="protein sequence ID" value="RAL18575.1"/>
    <property type="molecule type" value="Genomic_DNA"/>
</dbReference>
<feature type="transmembrane region" description="Helical" evidence="1">
    <location>
        <begin position="6"/>
        <end position="24"/>
    </location>
</feature>
<dbReference type="Proteomes" id="UP000248689">
    <property type="component" value="Unassembled WGS sequence"/>
</dbReference>
<evidence type="ECO:0000313" key="2">
    <source>
        <dbReference type="EMBL" id="RAL18575.1"/>
    </source>
</evidence>
<sequence length="50" mass="5385">MIQNIIVGVIVVACVGYIVWKFVLNRKRNLCSGCDKCCGKKGQGGCHGES</sequence>
<keyword evidence="1" id="KW-0812">Transmembrane</keyword>
<name>A0A328BY39_9PAST</name>
<organism evidence="2 3">
    <name type="scientific">Glaesserella australis</name>
    <dbReference type="NCBI Taxonomy" id="2094024"/>
    <lineage>
        <taxon>Bacteria</taxon>
        <taxon>Pseudomonadati</taxon>
        <taxon>Pseudomonadota</taxon>
        <taxon>Gammaproteobacteria</taxon>
        <taxon>Pasteurellales</taxon>
        <taxon>Pasteurellaceae</taxon>
        <taxon>Glaesserella</taxon>
    </lineage>
</organism>
<protein>
    <submittedName>
        <fullName evidence="2">FeoB-associated Cys-rich membrane protein</fullName>
    </submittedName>
</protein>
<keyword evidence="1" id="KW-1133">Transmembrane helix</keyword>
<proteinExistence type="predicted"/>
<gene>
    <name evidence="2" type="ORF">C5N92_07645</name>
</gene>
<keyword evidence="3" id="KW-1185">Reference proteome</keyword>
<reference evidence="3" key="1">
    <citation type="submission" date="2018-02" db="EMBL/GenBank/DDBJ databases">
        <title>Glaesserella australis sp. nov., isolated from the lungs of pigs.</title>
        <authorList>
            <person name="Turni C."/>
            <person name="Christensen H."/>
        </authorList>
    </citation>
    <scope>NUCLEOTIDE SEQUENCE [LARGE SCALE GENOMIC DNA]</scope>
    <source>
        <strain evidence="3">HS4635</strain>
    </source>
</reference>
<dbReference type="AlphaFoldDB" id="A0A328BY39"/>
<comment type="caution">
    <text evidence="2">The sequence shown here is derived from an EMBL/GenBank/DDBJ whole genome shotgun (WGS) entry which is preliminary data.</text>
</comment>
<evidence type="ECO:0000313" key="3">
    <source>
        <dbReference type="Proteomes" id="UP000248689"/>
    </source>
</evidence>
<dbReference type="Pfam" id="PF12669">
    <property type="entry name" value="FeoB_associated"/>
    <property type="match status" value="1"/>
</dbReference>
<keyword evidence="1" id="KW-0472">Membrane</keyword>